<name>A0A1L9R9U4_ASPWE</name>
<feature type="domain" description="GST N-terminal" evidence="7">
    <location>
        <begin position="2"/>
        <end position="83"/>
    </location>
</feature>
<dbReference type="InterPro" id="IPR036282">
    <property type="entry name" value="Glutathione-S-Trfase_C_sf"/>
</dbReference>
<accession>A0A1L9R9U4</accession>
<dbReference type="SFLD" id="SFLDS00019">
    <property type="entry name" value="Glutathione_Transferase_(cytos"/>
    <property type="match status" value="1"/>
</dbReference>
<dbReference type="RefSeq" id="XP_040685345.1">
    <property type="nucleotide sequence ID" value="XM_040828944.1"/>
</dbReference>
<dbReference type="InterPro" id="IPR036249">
    <property type="entry name" value="Thioredoxin-like_sf"/>
</dbReference>
<dbReference type="InterPro" id="IPR040079">
    <property type="entry name" value="Glutathione_S-Trfase"/>
</dbReference>
<dbReference type="InterPro" id="IPR004046">
    <property type="entry name" value="GST_C"/>
</dbReference>
<dbReference type="GeneID" id="63744792"/>
<evidence type="ECO:0000313" key="10">
    <source>
        <dbReference type="Proteomes" id="UP000184383"/>
    </source>
</evidence>
<dbReference type="GO" id="GO:0004364">
    <property type="term" value="F:glutathione transferase activity"/>
    <property type="evidence" value="ECO:0007669"/>
    <property type="project" value="UniProtKB-EC"/>
</dbReference>
<evidence type="ECO:0000256" key="2">
    <source>
        <dbReference type="ARBA" id="ARBA00012452"/>
    </source>
</evidence>
<dbReference type="GO" id="GO:0005634">
    <property type="term" value="C:nucleus"/>
    <property type="evidence" value="ECO:0007669"/>
    <property type="project" value="UniProtKB-ARBA"/>
</dbReference>
<dbReference type="PANTHER" id="PTHR44051">
    <property type="entry name" value="GLUTATHIONE S-TRANSFERASE-RELATED"/>
    <property type="match status" value="1"/>
</dbReference>
<dbReference type="SFLD" id="SFLDG01151">
    <property type="entry name" value="Main.2:_Nu-like"/>
    <property type="match status" value="1"/>
</dbReference>
<dbReference type="SUPFAM" id="SSF47616">
    <property type="entry name" value="GST C-terminal domain-like"/>
    <property type="match status" value="1"/>
</dbReference>
<keyword evidence="3" id="KW-0808">Transferase</keyword>
<dbReference type="Gene3D" id="1.20.1050.10">
    <property type="match status" value="1"/>
</dbReference>
<dbReference type="VEuPathDB" id="FungiDB:ASPWEDRAFT_119830"/>
<dbReference type="Pfam" id="PF02798">
    <property type="entry name" value="GST_N"/>
    <property type="match status" value="1"/>
</dbReference>
<dbReference type="PROSITE" id="PS50404">
    <property type="entry name" value="GST_NTER"/>
    <property type="match status" value="1"/>
</dbReference>
<dbReference type="EMBL" id="KV878216">
    <property type="protein sequence ID" value="OJJ31668.1"/>
    <property type="molecule type" value="Genomic_DNA"/>
</dbReference>
<reference evidence="10" key="1">
    <citation type="journal article" date="2017" name="Genome Biol.">
        <title>Comparative genomics reveals high biological diversity and specific adaptations in the industrially and medically important fungal genus Aspergillus.</title>
        <authorList>
            <person name="de Vries R.P."/>
            <person name="Riley R."/>
            <person name="Wiebenga A."/>
            <person name="Aguilar-Osorio G."/>
            <person name="Amillis S."/>
            <person name="Uchima C.A."/>
            <person name="Anderluh G."/>
            <person name="Asadollahi M."/>
            <person name="Askin M."/>
            <person name="Barry K."/>
            <person name="Battaglia E."/>
            <person name="Bayram O."/>
            <person name="Benocci T."/>
            <person name="Braus-Stromeyer S.A."/>
            <person name="Caldana C."/>
            <person name="Canovas D."/>
            <person name="Cerqueira G.C."/>
            <person name="Chen F."/>
            <person name="Chen W."/>
            <person name="Choi C."/>
            <person name="Clum A."/>
            <person name="Dos Santos R.A."/>
            <person name="Damasio A.R."/>
            <person name="Diallinas G."/>
            <person name="Emri T."/>
            <person name="Fekete E."/>
            <person name="Flipphi M."/>
            <person name="Freyberg S."/>
            <person name="Gallo A."/>
            <person name="Gournas C."/>
            <person name="Habgood R."/>
            <person name="Hainaut M."/>
            <person name="Harispe M.L."/>
            <person name="Henrissat B."/>
            <person name="Hilden K.S."/>
            <person name="Hope R."/>
            <person name="Hossain A."/>
            <person name="Karabika E."/>
            <person name="Karaffa L."/>
            <person name="Karanyi Z."/>
            <person name="Krasevec N."/>
            <person name="Kuo A."/>
            <person name="Kusch H."/>
            <person name="LaButti K."/>
            <person name="Lagendijk E.L."/>
            <person name="Lapidus A."/>
            <person name="Levasseur A."/>
            <person name="Lindquist E."/>
            <person name="Lipzen A."/>
            <person name="Logrieco A.F."/>
            <person name="MacCabe A."/>
            <person name="Maekelae M.R."/>
            <person name="Malavazi I."/>
            <person name="Melin P."/>
            <person name="Meyer V."/>
            <person name="Mielnichuk N."/>
            <person name="Miskei M."/>
            <person name="Molnar A.P."/>
            <person name="Mule G."/>
            <person name="Ngan C.Y."/>
            <person name="Orejas M."/>
            <person name="Orosz E."/>
            <person name="Ouedraogo J.P."/>
            <person name="Overkamp K.M."/>
            <person name="Park H.-S."/>
            <person name="Perrone G."/>
            <person name="Piumi F."/>
            <person name="Punt P.J."/>
            <person name="Ram A.F."/>
            <person name="Ramon A."/>
            <person name="Rauscher S."/>
            <person name="Record E."/>
            <person name="Riano-Pachon D.M."/>
            <person name="Robert V."/>
            <person name="Roehrig J."/>
            <person name="Ruller R."/>
            <person name="Salamov A."/>
            <person name="Salih N.S."/>
            <person name="Samson R.A."/>
            <person name="Sandor E."/>
            <person name="Sanguinetti M."/>
            <person name="Schuetze T."/>
            <person name="Sepcic K."/>
            <person name="Shelest E."/>
            <person name="Sherlock G."/>
            <person name="Sophianopoulou V."/>
            <person name="Squina F.M."/>
            <person name="Sun H."/>
            <person name="Susca A."/>
            <person name="Todd R.B."/>
            <person name="Tsang A."/>
            <person name="Unkles S.E."/>
            <person name="van de Wiele N."/>
            <person name="van Rossen-Uffink D."/>
            <person name="Oliveira J.V."/>
            <person name="Vesth T.C."/>
            <person name="Visser J."/>
            <person name="Yu J.-H."/>
            <person name="Zhou M."/>
            <person name="Andersen M.R."/>
            <person name="Archer D.B."/>
            <person name="Baker S.E."/>
            <person name="Benoit I."/>
            <person name="Brakhage A.A."/>
            <person name="Braus G.H."/>
            <person name="Fischer R."/>
            <person name="Frisvad J.C."/>
            <person name="Goldman G.H."/>
            <person name="Houbraken J."/>
            <person name="Oakley B."/>
            <person name="Pocsi I."/>
            <person name="Scazzocchio C."/>
            <person name="Seiboth B."/>
            <person name="vanKuyk P.A."/>
            <person name="Wortman J."/>
            <person name="Dyer P.S."/>
            <person name="Grigoriev I.V."/>
        </authorList>
    </citation>
    <scope>NUCLEOTIDE SEQUENCE [LARGE SCALE GENOMIC DNA]</scope>
    <source>
        <strain evidence="10">DTO 134E9</strain>
    </source>
</reference>
<dbReference type="Pfam" id="PF00043">
    <property type="entry name" value="GST_C"/>
    <property type="match status" value="1"/>
</dbReference>
<evidence type="ECO:0000259" key="8">
    <source>
        <dbReference type="PROSITE" id="PS50405"/>
    </source>
</evidence>
<evidence type="ECO:0000256" key="3">
    <source>
        <dbReference type="ARBA" id="ARBA00022679"/>
    </source>
</evidence>
<dbReference type="SUPFAM" id="SSF52833">
    <property type="entry name" value="Thioredoxin-like"/>
    <property type="match status" value="1"/>
</dbReference>
<dbReference type="InterPro" id="IPR010987">
    <property type="entry name" value="Glutathione-S-Trfase_C-like"/>
</dbReference>
<comment type="function">
    <text evidence="5">Involved in the oxidative stress response and detoxification.</text>
</comment>
<sequence length="216" mass="25546">MQPITLYSHQFGPNPWKVALILEELKIPYTTQFVDFTKVKEEPYTLINPNGRLPAIEDPNTGIKLWESGAITEYLIEKYDTNHQISYSSFPERYHTKQWLHFQVSGQAPYYGQASWFQKFHPEKIQSAIDRYRNEIHRVCSVLESVLKHRHWLVGDKCTYADLCFIAWQRWAPRFGGEDIYDQFPHVGAWMKRMEDRPTVQKVFADQDRAMEEAQS</sequence>
<dbReference type="Gene3D" id="3.40.30.10">
    <property type="entry name" value="Glutaredoxin"/>
    <property type="match status" value="1"/>
</dbReference>
<comment type="catalytic activity">
    <reaction evidence="4">
        <text>RX + glutathione = an S-substituted glutathione + a halide anion + H(+)</text>
        <dbReference type="Rhea" id="RHEA:16437"/>
        <dbReference type="ChEBI" id="CHEBI:15378"/>
        <dbReference type="ChEBI" id="CHEBI:16042"/>
        <dbReference type="ChEBI" id="CHEBI:17792"/>
        <dbReference type="ChEBI" id="CHEBI:57925"/>
        <dbReference type="ChEBI" id="CHEBI:90779"/>
        <dbReference type="EC" id="2.5.1.18"/>
    </reaction>
</comment>
<keyword evidence="10" id="KW-1185">Reference proteome</keyword>
<dbReference type="PROSITE" id="PS50405">
    <property type="entry name" value="GST_CTER"/>
    <property type="match status" value="1"/>
</dbReference>
<gene>
    <name evidence="9" type="ORF">ASPWEDRAFT_119830</name>
</gene>
<protein>
    <recommendedName>
        <fullName evidence="2">glutathione transferase</fullName>
        <ecNumber evidence="2">2.5.1.18</ecNumber>
    </recommendedName>
</protein>
<evidence type="ECO:0000256" key="6">
    <source>
        <dbReference type="RuleBase" id="RU003494"/>
    </source>
</evidence>
<proteinExistence type="inferred from homology"/>
<dbReference type="EC" id="2.5.1.18" evidence="2"/>
<evidence type="ECO:0000256" key="5">
    <source>
        <dbReference type="ARBA" id="ARBA00060024"/>
    </source>
</evidence>
<dbReference type="Proteomes" id="UP000184383">
    <property type="component" value="Unassembled WGS sequence"/>
</dbReference>
<dbReference type="FunFam" id="1.20.1050.130:FF:000016">
    <property type="entry name" value="Glutathione S-transferase 1"/>
    <property type="match status" value="1"/>
</dbReference>
<dbReference type="AlphaFoldDB" id="A0A1L9R9U4"/>
<dbReference type="OrthoDB" id="422574at2759"/>
<dbReference type="PANTHER" id="PTHR44051:SF3">
    <property type="entry name" value="TRANSCRIPTIONAL REGULATOR URE2"/>
    <property type="match status" value="1"/>
</dbReference>
<comment type="similarity">
    <text evidence="1 6">Belongs to the GST superfamily.</text>
</comment>
<evidence type="ECO:0000259" key="7">
    <source>
        <dbReference type="PROSITE" id="PS50404"/>
    </source>
</evidence>
<evidence type="ECO:0000256" key="1">
    <source>
        <dbReference type="ARBA" id="ARBA00007409"/>
    </source>
</evidence>
<dbReference type="SFLD" id="SFLDG00358">
    <property type="entry name" value="Main_(cytGST)"/>
    <property type="match status" value="1"/>
</dbReference>
<evidence type="ECO:0000313" key="9">
    <source>
        <dbReference type="EMBL" id="OJJ31668.1"/>
    </source>
</evidence>
<dbReference type="STRING" id="1073089.A0A1L9R9U4"/>
<organism evidence="9 10">
    <name type="scientific">Aspergillus wentii DTO 134E9</name>
    <dbReference type="NCBI Taxonomy" id="1073089"/>
    <lineage>
        <taxon>Eukaryota</taxon>
        <taxon>Fungi</taxon>
        <taxon>Dikarya</taxon>
        <taxon>Ascomycota</taxon>
        <taxon>Pezizomycotina</taxon>
        <taxon>Eurotiomycetes</taxon>
        <taxon>Eurotiomycetidae</taxon>
        <taxon>Eurotiales</taxon>
        <taxon>Aspergillaceae</taxon>
        <taxon>Aspergillus</taxon>
        <taxon>Aspergillus subgen. Cremei</taxon>
    </lineage>
</organism>
<dbReference type="InterPro" id="IPR004045">
    <property type="entry name" value="Glutathione_S-Trfase_N"/>
</dbReference>
<dbReference type="CDD" id="cd03048">
    <property type="entry name" value="GST_N_Ure2p_like"/>
    <property type="match status" value="1"/>
</dbReference>
<dbReference type="GO" id="GO:0005737">
    <property type="term" value="C:cytoplasm"/>
    <property type="evidence" value="ECO:0007669"/>
    <property type="project" value="UniProtKB-ARBA"/>
</dbReference>
<feature type="domain" description="GST C-terminal" evidence="8">
    <location>
        <begin position="89"/>
        <end position="216"/>
    </location>
</feature>
<evidence type="ECO:0000256" key="4">
    <source>
        <dbReference type="ARBA" id="ARBA00047960"/>
    </source>
</evidence>